<dbReference type="InterPro" id="IPR050707">
    <property type="entry name" value="HTH_MetabolicPath_Reg"/>
</dbReference>
<dbReference type="InterPro" id="IPR014757">
    <property type="entry name" value="Tscrpt_reg_IclR_C"/>
</dbReference>
<feature type="region of interest" description="Disordered" evidence="4">
    <location>
        <begin position="1"/>
        <end position="21"/>
    </location>
</feature>
<dbReference type="Gene3D" id="1.10.10.10">
    <property type="entry name" value="Winged helix-like DNA-binding domain superfamily/Winged helix DNA-binding domain"/>
    <property type="match status" value="1"/>
</dbReference>
<evidence type="ECO:0000259" key="6">
    <source>
        <dbReference type="PROSITE" id="PS51078"/>
    </source>
</evidence>
<dbReference type="SUPFAM" id="SSF46785">
    <property type="entry name" value="Winged helix' DNA-binding domain"/>
    <property type="match status" value="1"/>
</dbReference>
<gene>
    <name evidence="7" type="ORF">FHP25_02955</name>
</gene>
<dbReference type="InterPro" id="IPR036388">
    <property type="entry name" value="WH-like_DNA-bd_sf"/>
</dbReference>
<dbReference type="Pfam" id="PF09339">
    <property type="entry name" value="HTH_IclR"/>
    <property type="match status" value="1"/>
</dbReference>
<name>A0A5C8PUY4_9HYPH</name>
<dbReference type="GO" id="GO:0003700">
    <property type="term" value="F:DNA-binding transcription factor activity"/>
    <property type="evidence" value="ECO:0007669"/>
    <property type="project" value="TreeGrafter"/>
</dbReference>
<dbReference type="InterPro" id="IPR029016">
    <property type="entry name" value="GAF-like_dom_sf"/>
</dbReference>
<comment type="caution">
    <text evidence="7">The sequence shown here is derived from an EMBL/GenBank/DDBJ whole genome shotgun (WGS) entry which is preliminary data.</text>
</comment>
<dbReference type="PROSITE" id="PS51077">
    <property type="entry name" value="HTH_ICLR"/>
    <property type="match status" value="1"/>
</dbReference>
<feature type="domain" description="IclR-ED" evidence="6">
    <location>
        <begin position="114"/>
        <end position="298"/>
    </location>
</feature>
<evidence type="ECO:0000256" key="4">
    <source>
        <dbReference type="SAM" id="MobiDB-lite"/>
    </source>
</evidence>
<proteinExistence type="predicted"/>
<keyword evidence="8" id="KW-1185">Reference proteome</keyword>
<dbReference type="PANTHER" id="PTHR30136">
    <property type="entry name" value="HELIX-TURN-HELIX TRANSCRIPTIONAL REGULATOR, ICLR FAMILY"/>
    <property type="match status" value="1"/>
</dbReference>
<accession>A0A5C8PUY4</accession>
<dbReference type="InterPro" id="IPR005471">
    <property type="entry name" value="Tscrpt_reg_IclR_N"/>
</dbReference>
<dbReference type="SUPFAM" id="SSF55781">
    <property type="entry name" value="GAF domain-like"/>
    <property type="match status" value="1"/>
</dbReference>
<evidence type="ECO:0000313" key="7">
    <source>
        <dbReference type="EMBL" id="TXL82037.1"/>
    </source>
</evidence>
<organism evidence="7 8">
    <name type="scientific">Vineibacter terrae</name>
    <dbReference type="NCBI Taxonomy" id="2586908"/>
    <lineage>
        <taxon>Bacteria</taxon>
        <taxon>Pseudomonadati</taxon>
        <taxon>Pseudomonadota</taxon>
        <taxon>Alphaproteobacteria</taxon>
        <taxon>Hyphomicrobiales</taxon>
        <taxon>Vineibacter</taxon>
    </lineage>
</organism>
<protein>
    <submittedName>
        <fullName evidence="7">Helix-turn-helix domain-containing protein</fullName>
    </submittedName>
</protein>
<evidence type="ECO:0000256" key="2">
    <source>
        <dbReference type="ARBA" id="ARBA00023125"/>
    </source>
</evidence>
<reference evidence="7 8" key="1">
    <citation type="submission" date="2019-06" db="EMBL/GenBank/DDBJ databases">
        <title>New taxonomy in bacterial strain CC-CFT640, isolated from vineyard.</title>
        <authorList>
            <person name="Lin S.-Y."/>
            <person name="Tsai C.-F."/>
            <person name="Young C.-C."/>
        </authorList>
    </citation>
    <scope>NUCLEOTIDE SEQUENCE [LARGE SCALE GENOMIC DNA]</scope>
    <source>
        <strain evidence="7 8">CC-CFT640</strain>
    </source>
</reference>
<evidence type="ECO:0000256" key="3">
    <source>
        <dbReference type="ARBA" id="ARBA00023163"/>
    </source>
</evidence>
<dbReference type="PROSITE" id="PS51078">
    <property type="entry name" value="ICLR_ED"/>
    <property type="match status" value="1"/>
</dbReference>
<evidence type="ECO:0000259" key="5">
    <source>
        <dbReference type="PROSITE" id="PS51077"/>
    </source>
</evidence>
<keyword evidence="1" id="KW-0805">Transcription regulation</keyword>
<keyword evidence="3" id="KW-0804">Transcription</keyword>
<keyword evidence="2" id="KW-0238">DNA-binding</keyword>
<evidence type="ECO:0000256" key="1">
    <source>
        <dbReference type="ARBA" id="ARBA00023015"/>
    </source>
</evidence>
<dbReference type="GO" id="GO:0045892">
    <property type="term" value="P:negative regulation of DNA-templated transcription"/>
    <property type="evidence" value="ECO:0007669"/>
    <property type="project" value="TreeGrafter"/>
</dbReference>
<dbReference type="SMART" id="SM00346">
    <property type="entry name" value="HTH_ICLR"/>
    <property type="match status" value="1"/>
</dbReference>
<dbReference type="Proteomes" id="UP000321638">
    <property type="component" value="Unassembled WGS sequence"/>
</dbReference>
<sequence length="306" mass="33171">MLCGPRSSQYRRRRGPGEKHMSGVVEFVRPAAAAAKRRAASGARRQPDSGRYFVQALARGLAAIEVFHDARALTLSDVAKRAGITRATARRLLLTLCDLGYAATDGKLFTLRPRALRLGYAYLSSMGWSEVALTHLRELAEIHGETCSVSVLDGHDIAYAVRVPATRHGVMLVPAGGRLPAYCTSPGRILLGGLPPDALDAYFETAVMRPLTKHTVHTPAGVRKLVDQARRDGYAFTDEELDYGVNCIAVPIRDATGAAVASLNLSAPSSRLRRRDAVGKILPDLREAARNIEMAIRNLPGRPMAR</sequence>
<dbReference type="InterPro" id="IPR036390">
    <property type="entry name" value="WH_DNA-bd_sf"/>
</dbReference>
<dbReference type="Pfam" id="PF01614">
    <property type="entry name" value="IclR_C"/>
    <property type="match status" value="1"/>
</dbReference>
<feature type="domain" description="HTH iclR-type" evidence="5">
    <location>
        <begin position="54"/>
        <end position="113"/>
    </location>
</feature>
<dbReference type="PANTHER" id="PTHR30136:SF34">
    <property type="entry name" value="TRANSCRIPTIONAL REGULATOR"/>
    <property type="match status" value="1"/>
</dbReference>
<dbReference type="OrthoDB" id="9807558at2"/>
<evidence type="ECO:0000313" key="8">
    <source>
        <dbReference type="Proteomes" id="UP000321638"/>
    </source>
</evidence>
<dbReference type="AlphaFoldDB" id="A0A5C8PUY4"/>
<dbReference type="GO" id="GO:0003677">
    <property type="term" value="F:DNA binding"/>
    <property type="evidence" value="ECO:0007669"/>
    <property type="project" value="UniProtKB-KW"/>
</dbReference>
<dbReference type="EMBL" id="VDUZ01000002">
    <property type="protein sequence ID" value="TXL82037.1"/>
    <property type="molecule type" value="Genomic_DNA"/>
</dbReference>
<dbReference type="Gene3D" id="3.30.450.40">
    <property type="match status" value="1"/>
</dbReference>